<dbReference type="EC" id="1.1.1.1" evidence="7"/>
<evidence type="ECO:0000256" key="3">
    <source>
        <dbReference type="ARBA" id="ARBA00023002"/>
    </source>
</evidence>
<feature type="domain" description="Alcohol dehydrogenase iron-type/glycerol dehydrogenase GldA" evidence="5">
    <location>
        <begin position="8"/>
        <end position="184"/>
    </location>
</feature>
<dbReference type="Pfam" id="PF00465">
    <property type="entry name" value="Fe-ADH"/>
    <property type="match status" value="1"/>
</dbReference>
<dbReference type="Proteomes" id="UP000317243">
    <property type="component" value="Unassembled WGS sequence"/>
</dbReference>
<dbReference type="PROSITE" id="PS00913">
    <property type="entry name" value="ADH_IRON_1"/>
    <property type="match status" value="1"/>
</dbReference>
<keyword evidence="4" id="KW-0520">NAD</keyword>
<evidence type="ECO:0000259" key="6">
    <source>
        <dbReference type="Pfam" id="PF25137"/>
    </source>
</evidence>
<dbReference type="InterPro" id="IPR056798">
    <property type="entry name" value="ADH_Fe_C"/>
</dbReference>
<dbReference type="InterPro" id="IPR039697">
    <property type="entry name" value="Alcohol_dehydrogenase_Fe"/>
</dbReference>
<evidence type="ECO:0000313" key="7">
    <source>
        <dbReference type="EMBL" id="TWT58159.1"/>
    </source>
</evidence>
<feature type="domain" description="Fe-containing alcohol dehydrogenase-like C-terminal" evidence="6">
    <location>
        <begin position="195"/>
        <end position="387"/>
    </location>
</feature>
<evidence type="ECO:0000256" key="4">
    <source>
        <dbReference type="ARBA" id="ARBA00023027"/>
    </source>
</evidence>
<dbReference type="RefSeq" id="WP_146508356.1">
    <property type="nucleotide sequence ID" value="NZ_SIHI01000001.1"/>
</dbReference>
<dbReference type="GO" id="GO:0046872">
    <property type="term" value="F:metal ion binding"/>
    <property type="evidence" value="ECO:0007669"/>
    <property type="project" value="InterPro"/>
</dbReference>
<dbReference type="InterPro" id="IPR018211">
    <property type="entry name" value="ADH_Fe_CS"/>
</dbReference>
<comment type="caution">
    <text evidence="7">The sequence shown here is derived from an EMBL/GenBank/DDBJ whole genome shotgun (WGS) entry which is preliminary data.</text>
</comment>
<protein>
    <submittedName>
        <fullName evidence="7">Alcohol dehydrogenase</fullName>
        <ecNumber evidence="7">1.1.1.1</ecNumber>
    </submittedName>
</protein>
<evidence type="ECO:0000256" key="1">
    <source>
        <dbReference type="ARBA" id="ARBA00001962"/>
    </source>
</evidence>
<dbReference type="InterPro" id="IPR001670">
    <property type="entry name" value="ADH_Fe/GldA"/>
</dbReference>
<proteinExistence type="inferred from homology"/>
<dbReference type="GO" id="GO:0004022">
    <property type="term" value="F:alcohol dehydrogenase (NAD+) activity"/>
    <property type="evidence" value="ECO:0007669"/>
    <property type="project" value="UniProtKB-EC"/>
</dbReference>
<accession>A0A5C5X684</accession>
<dbReference type="FunFam" id="3.40.50.1970:FF:000003">
    <property type="entry name" value="Alcohol dehydrogenase, iron-containing"/>
    <property type="match status" value="1"/>
</dbReference>
<evidence type="ECO:0000259" key="5">
    <source>
        <dbReference type="Pfam" id="PF00465"/>
    </source>
</evidence>
<gene>
    <name evidence="7" type="primary">gbsB</name>
    <name evidence="7" type="ORF">KOR42_15300</name>
</gene>
<evidence type="ECO:0000313" key="8">
    <source>
        <dbReference type="Proteomes" id="UP000317243"/>
    </source>
</evidence>
<name>A0A5C5X684_9PLAN</name>
<dbReference type="EMBL" id="SIHI01000001">
    <property type="protein sequence ID" value="TWT58159.1"/>
    <property type="molecule type" value="Genomic_DNA"/>
</dbReference>
<dbReference type="Pfam" id="PF25137">
    <property type="entry name" value="ADH_Fe_C"/>
    <property type="match status" value="1"/>
</dbReference>
<dbReference type="PANTHER" id="PTHR11496">
    <property type="entry name" value="ALCOHOL DEHYDROGENASE"/>
    <property type="match status" value="1"/>
</dbReference>
<keyword evidence="3 7" id="KW-0560">Oxidoreductase</keyword>
<comment type="similarity">
    <text evidence="2">Belongs to the iron-containing alcohol dehydrogenase family.</text>
</comment>
<evidence type="ECO:0000256" key="2">
    <source>
        <dbReference type="ARBA" id="ARBA00007358"/>
    </source>
</evidence>
<dbReference type="Gene3D" id="1.20.1090.10">
    <property type="entry name" value="Dehydroquinate synthase-like - alpha domain"/>
    <property type="match status" value="1"/>
</dbReference>
<dbReference type="AlphaFoldDB" id="A0A5C5X684"/>
<dbReference type="PANTHER" id="PTHR11496:SF102">
    <property type="entry name" value="ALCOHOL DEHYDROGENASE 4"/>
    <property type="match status" value="1"/>
</dbReference>
<sequence length="388" mass="41012">MDFQLLLPSRVHFGRGARKELGRLTATVGRRVCLVAGARAIQKSAWWDKMLADLKGHDVEVLSQIDIHREPNVQDVDEAVRQITSSKQSPDCVLAIGGGAAIDLAKAVSAMVTNGNGRSVREFLEGVGTGAQLEDAPLPVIAVPTTSGTGTEATKNAVISVADPACKKSLRSEQMVPKQVIVDPELTVSLPQTATATSGMDALTQLIESYTSCRANTFTQSLCLEGLRDGFSSLEIAFHDGQNREARTAMSYAALLSGMALANSGLGMAHGVAAALGAVSGLSHGLACAVMLPVAMKSNREVAASRFAQIGRTVLPEVTGTDDEVTDALIERVDSMLADLSISNRLRDHGVGRDQLAEIAVGSRGNSLSGNPRPIETEELQEILEKCW</sequence>
<dbReference type="OrthoDB" id="9804734at2"/>
<dbReference type="Gene3D" id="3.40.50.1970">
    <property type="match status" value="1"/>
</dbReference>
<keyword evidence="8" id="KW-1185">Reference proteome</keyword>
<reference evidence="7 8" key="1">
    <citation type="submission" date="2019-02" db="EMBL/GenBank/DDBJ databases">
        <title>Deep-cultivation of Planctomycetes and their phenomic and genomic characterization uncovers novel biology.</title>
        <authorList>
            <person name="Wiegand S."/>
            <person name="Jogler M."/>
            <person name="Boedeker C."/>
            <person name="Pinto D."/>
            <person name="Vollmers J."/>
            <person name="Rivas-Marin E."/>
            <person name="Kohn T."/>
            <person name="Peeters S.H."/>
            <person name="Heuer A."/>
            <person name="Rast P."/>
            <person name="Oberbeckmann S."/>
            <person name="Bunk B."/>
            <person name="Jeske O."/>
            <person name="Meyerdierks A."/>
            <person name="Storesund J.E."/>
            <person name="Kallscheuer N."/>
            <person name="Luecker S."/>
            <person name="Lage O.M."/>
            <person name="Pohl T."/>
            <person name="Merkel B.J."/>
            <person name="Hornburger P."/>
            <person name="Mueller R.-W."/>
            <person name="Bruemmer F."/>
            <person name="Labrenz M."/>
            <person name="Spormann A.M."/>
            <person name="Op Den Camp H."/>
            <person name="Overmann J."/>
            <person name="Amann R."/>
            <person name="Jetten M.S.M."/>
            <person name="Mascher T."/>
            <person name="Medema M.H."/>
            <person name="Devos D.P."/>
            <person name="Kaster A.-K."/>
            <person name="Ovreas L."/>
            <person name="Rohde M."/>
            <person name="Galperin M.Y."/>
            <person name="Jogler C."/>
        </authorList>
    </citation>
    <scope>NUCLEOTIDE SEQUENCE [LARGE SCALE GENOMIC DNA]</scope>
    <source>
        <strain evidence="7 8">KOR42</strain>
    </source>
</reference>
<dbReference type="CDD" id="cd08183">
    <property type="entry name" value="Fe-ADH-like"/>
    <property type="match status" value="1"/>
</dbReference>
<organism evidence="7 8">
    <name type="scientific">Thalassoglobus neptunius</name>
    <dbReference type="NCBI Taxonomy" id="1938619"/>
    <lineage>
        <taxon>Bacteria</taxon>
        <taxon>Pseudomonadati</taxon>
        <taxon>Planctomycetota</taxon>
        <taxon>Planctomycetia</taxon>
        <taxon>Planctomycetales</taxon>
        <taxon>Planctomycetaceae</taxon>
        <taxon>Thalassoglobus</taxon>
    </lineage>
</organism>
<comment type="cofactor">
    <cofactor evidence="1">
        <name>Fe cation</name>
        <dbReference type="ChEBI" id="CHEBI:24875"/>
    </cofactor>
</comment>
<dbReference type="SUPFAM" id="SSF56796">
    <property type="entry name" value="Dehydroquinate synthase-like"/>
    <property type="match status" value="1"/>
</dbReference>